<feature type="compositionally biased region" description="Acidic residues" evidence="2">
    <location>
        <begin position="559"/>
        <end position="574"/>
    </location>
</feature>
<feature type="region of interest" description="Disordered" evidence="2">
    <location>
        <begin position="542"/>
        <end position="574"/>
    </location>
</feature>
<dbReference type="Proteomes" id="UP000054144">
    <property type="component" value="Unassembled WGS sequence"/>
</dbReference>
<sequence length="574" mass="65132">MAEILTCRHCGHDAFPPLPTESFDVHGLKEVLRDGFLPSLLMMKCIEQEIANLDATIKEMNDMLEDARAALVQSLNPVIEYLAVARSVSSPIRRLPEEPLSNVFSYHITSCDTMNELQNAMFEAGVLGNCISTMYQLASVCKYWWRVVRDTPMFYPVAYLTYGDKGVLAVRRYIEMTSPHPLKFALRDDFYSYSDEDVWHVDEIDYCAVLQELVNASSCWQTADLECMGVFGLENASDFETEIATCVYRSSYPMLKELCLRSFPMSQFFSQERVPALRILRIYDCHIELHAVQPILPQITNLDLRFLEDFNVDLDFYAILSYAPALSQLTVYWEETNLETLSRIQSDARSPVLLSHLRRLRVAFSIFILGIITAPNLVHFHLIDDSLHLNVVDAFVHRSRCSVESLHLNIGSIGMASSIVELWRQMPRVTHLAVRASQGIWVPLKEHTLDGRFSVFPQLQHLEIYDTALQTWFVSDIMQVILKRCGARKIRVEGCTGYRKSKKPPVLRRPDISCPLTRLQRRTLLALSECGALDVCCSVSGKPAGDADSDHDRDASDSKEEDSSDGDDDGVVHI</sequence>
<evidence type="ECO:0000313" key="3">
    <source>
        <dbReference type="EMBL" id="KIY47726.1"/>
    </source>
</evidence>
<reference evidence="3 4" key="1">
    <citation type="journal article" date="2015" name="Fungal Genet. Biol.">
        <title>Evolution of novel wood decay mechanisms in Agaricales revealed by the genome sequences of Fistulina hepatica and Cylindrobasidium torrendii.</title>
        <authorList>
            <person name="Floudas D."/>
            <person name="Held B.W."/>
            <person name="Riley R."/>
            <person name="Nagy L.G."/>
            <person name="Koehler G."/>
            <person name="Ransdell A.S."/>
            <person name="Younus H."/>
            <person name="Chow J."/>
            <person name="Chiniquy J."/>
            <person name="Lipzen A."/>
            <person name="Tritt A."/>
            <person name="Sun H."/>
            <person name="Haridas S."/>
            <person name="LaButti K."/>
            <person name="Ohm R.A."/>
            <person name="Kues U."/>
            <person name="Blanchette R.A."/>
            <person name="Grigoriev I.V."/>
            <person name="Minto R.E."/>
            <person name="Hibbett D.S."/>
        </authorList>
    </citation>
    <scope>NUCLEOTIDE SEQUENCE [LARGE SCALE GENOMIC DNA]</scope>
    <source>
        <strain evidence="3 4">ATCC 64428</strain>
    </source>
</reference>
<feature type="coiled-coil region" evidence="1">
    <location>
        <begin position="43"/>
        <end position="70"/>
    </location>
</feature>
<dbReference type="SUPFAM" id="SSF52047">
    <property type="entry name" value="RNI-like"/>
    <property type="match status" value="1"/>
</dbReference>
<proteinExistence type="predicted"/>
<evidence type="ECO:0000256" key="2">
    <source>
        <dbReference type="SAM" id="MobiDB-lite"/>
    </source>
</evidence>
<dbReference type="EMBL" id="KN881929">
    <property type="protein sequence ID" value="KIY47726.1"/>
    <property type="molecule type" value="Genomic_DNA"/>
</dbReference>
<keyword evidence="1" id="KW-0175">Coiled coil</keyword>
<evidence type="ECO:0000256" key="1">
    <source>
        <dbReference type="SAM" id="Coils"/>
    </source>
</evidence>
<name>A0A0D7ACR3_9AGAR</name>
<feature type="compositionally biased region" description="Basic and acidic residues" evidence="2">
    <location>
        <begin position="548"/>
        <end position="558"/>
    </location>
</feature>
<evidence type="ECO:0000313" key="4">
    <source>
        <dbReference type="Proteomes" id="UP000054144"/>
    </source>
</evidence>
<dbReference type="InterPro" id="IPR032675">
    <property type="entry name" value="LRR_dom_sf"/>
</dbReference>
<gene>
    <name evidence="3" type="ORF">FISHEDRAFT_74392</name>
</gene>
<dbReference type="OrthoDB" id="3266451at2759"/>
<organism evidence="3 4">
    <name type="scientific">Fistulina hepatica ATCC 64428</name>
    <dbReference type="NCBI Taxonomy" id="1128425"/>
    <lineage>
        <taxon>Eukaryota</taxon>
        <taxon>Fungi</taxon>
        <taxon>Dikarya</taxon>
        <taxon>Basidiomycota</taxon>
        <taxon>Agaricomycotina</taxon>
        <taxon>Agaricomycetes</taxon>
        <taxon>Agaricomycetidae</taxon>
        <taxon>Agaricales</taxon>
        <taxon>Fistulinaceae</taxon>
        <taxon>Fistulina</taxon>
    </lineage>
</organism>
<keyword evidence="4" id="KW-1185">Reference proteome</keyword>
<dbReference type="AlphaFoldDB" id="A0A0D7ACR3"/>
<protein>
    <submittedName>
        <fullName evidence="3">Uncharacterized protein</fullName>
    </submittedName>
</protein>
<dbReference type="Gene3D" id="3.80.10.10">
    <property type="entry name" value="Ribonuclease Inhibitor"/>
    <property type="match status" value="1"/>
</dbReference>
<accession>A0A0D7ACR3</accession>